<dbReference type="HOGENOM" id="CLU_752814_0_0_11"/>
<organism evidence="2 3">
    <name type="scientific">Kineococcus radiotolerans (strain ATCC BAA-149 / DSM 14245 / SRS30216)</name>
    <dbReference type="NCBI Taxonomy" id="266940"/>
    <lineage>
        <taxon>Bacteria</taxon>
        <taxon>Bacillati</taxon>
        <taxon>Actinomycetota</taxon>
        <taxon>Actinomycetes</taxon>
        <taxon>Kineosporiales</taxon>
        <taxon>Kineosporiaceae</taxon>
        <taxon>Kineococcus</taxon>
    </lineage>
</organism>
<accession>A6WCF3</accession>
<feature type="chain" id="PRO_5039221961" evidence="1">
    <location>
        <begin position="40"/>
        <end position="396"/>
    </location>
</feature>
<dbReference type="RefSeq" id="WP_012087260.1">
    <property type="nucleotide sequence ID" value="NC_009664.2"/>
</dbReference>
<dbReference type="KEGG" id="kra:Krad_3028"/>
<dbReference type="InterPro" id="IPR006311">
    <property type="entry name" value="TAT_signal"/>
</dbReference>
<feature type="signal peptide" evidence="1">
    <location>
        <begin position="1"/>
        <end position="39"/>
    </location>
</feature>
<keyword evidence="3" id="KW-1185">Reference proteome</keyword>
<protein>
    <submittedName>
        <fullName evidence="2">LGFP repeat protein</fullName>
    </submittedName>
</protein>
<proteinExistence type="predicted"/>
<dbReference type="STRING" id="266940.Krad_3028"/>
<evidence type="ECO:0000313" key="2">
    <source>
        <dbReference type="EMBL" id="ABS04492.1"/>
    </source>
</evidence>
<dbReference type="PROSITE" id="PS51318">
    <property type="entry name" value="TAT"/>
    <property type="match status" value="1"/>
</dbReference>
<dbReference type="AlphaFoldDB" id="A6WCF3"/>
<dbReference type="eggNOG" id="COG5479">
    <property type="taxonomic scope" value="Bacteria"/>
</dbReference>
<dbReference type="EMBL" id="CP000750">
    <property type="protein sequence ID" value="ABS04492.1"/>
    <property type="molecule type" value="Genomic_DNA"/>
</dbReference>
<sequence length="396" mass="41393">MRHDISTTTRRRGVLRLAAAVGCASALVGAAAVPASARAEPTIVIVPGVPQAATPQPDGSVLYNRGGVKRTVKGAILGRYQELEAQEGRLGWPVTDEVALRGGAVSVFEHGNVYWTSASGAHVVEGPILGAYADGGWEHGWLGFPTSDADAVAGGVVQHFTGGLVYLQDGRTTARAVRGAILGRYAAAGWETGDLGFPTTSETALAGGAFTHFEHGSVYWSSATGAQVVSGSLRDGWARLGWEKGWLGYPSSEAIDLDRGGAVQRFQGGLVYRAPATDSSAGAVVALHGAVLNRFAADGWERGALGYPLIAEEQWDRGTVTSFENGVVASSAAGTYAVLSPEVLGAWKDRGWETGLLGWPTAEQQVRANGVRQTFTGGTVTYDDTTSTTIVDLLHR</sequence>
<keyword evidence="1" id="KW-0732">Signal</keyword>
<name>A6WCF3_KINRD</name>
<dbReference type="Proteomes" id="UP000001116">
    <property type="component" value="Chromosome"/>
</dbReference>
<dbReference type="Pfam" id="PF08310">
    <property type="entry name" value="LGFP"/>
    <property type="match status" value="5"/>
</dbReference>
<reference evidence="3" key="1">
    <citation type="journal article" date="2008" name="PLoS ONE">
        <title>Survival in nuclear waste, extreme resistance, and potential applications gleaned from the genome sequence of Kineococcus radiotolerans SRS30216.</title>
        <authorList>
            <person name="Bagwell C.E."/>
            <person name="Bhat S."/>
            <person name="Hawkins G.M."/>
            <person name="Smith B.W."/>
            <person name="Biswas T."/>
            <person name="Hoover T.R."/>
            <person name="Saunders E."/>
            <person name="Han C.S."/>
            <person name="Tsodikov O.V."/>
            <person name="Shimkets L.J."/>
        </authorList>
    </citation>
    <scope>NUCLEOTIDE SEQUENCE [LARGE SCALE GENOMIC DNA]</scope>
    <source>
        <strain evidence="3">ATCC BAA-149 / DSM 14245 / SRS30216</strain>
    </source>
</reference>
<evidence type="ECO:0000256" key="1">
    <source>
        <dbReference type="SAM" id="SignalP"/>
    </source>
</evidence>
<dbReference type="InterPro" id="IPR013207">
    <property type="entry name" value="LGFP"/>
</dbReference>
<gene>
    <name evidence="2" type="ordered locus">Krad_3028</name>
</gene>
<evidence type="ECO:0000313" key="3">
    <source>
        <dbReference type="Proteomes" id="UP000001116"/>
    </source>
</evidence>
<dbReference type="OrthoDB" id="287365at2"/>